<proteinExistence type="predicted"/>
<evidence type="ECO:0000313" key="3">
    <source>
        <dbReference type="Proteomes" id="UP001595647"/>
    </source>
</evidence>
<protein>
    <submittedName>
        <fullName evidence="2">Thermonuclease family protein</fullName>
    </submittedName>
</protein>
<comment type="caution">
    <text evidence="2">The sequence shown here is derived from an EMBL/GenBank/DDBJ whole genome shotgun (WGS) entry which is preliminary data.</text>
</comment>
<accession>A0ABV7I899</accession>
<dbReference type="RefSeq" id="WP_182306971.1">
    <property type="nucleotide sequence ID" value="NZ_CP059896.1"/>
</dbReference>
<dbReference type="Gene3D" id="2.40.50.90">
    <property type="match status" value="1"/>
</dbReference>
<gene>
    <name evidence="2" type="ORF">ACFOHV_13860</name>
</gene>
<feature type="domain" description="TNase-like" evidence="1">
    <location>
        <begin position="42"/>
        <end position="153"/>
    </location>
</feature>
<dbReference type="Pfam" id="PF00565">
    <property type="entry name" value="SNase"/>
    <property type="match status" value="1"/>
</dbReference>
<evidence type="ECO:0000313" key="2">
    <source>
        <dbReference type="EMBL" id="MFC3164361.1"/>
    </source>
</evidence>
<dbReference type="Proteomes" id="UP001595647">
    <property type="component" value="Unassembled WGS sequence"/>
</dbReference>
<sequence length="192" mass="21019">MTAFRRSLRDGVVGVAMLLLALLIIAKLDRDGERDFSGDLYVVDGDTIAKDKSRARLEGIDAPEFSQACKRRDGETWRCGVEARRRLAELLAAPGFLCKGGALDRYGRLLVRCRAGELDVNGLMVREGLAVAYGGYSAEEAAARRAGSGIWNGSFDRPEVWRRANGLDASEMAPADAGSRLFAFLRRFFGIN</sequence>
<dbReference type="SMART" id="SM00318">
    <property type="entry name" value="SNc"/>
    <property type="match status" value="1"/>
</dbReference>
<keyword evidence="3" id="KW-1185">Reference proteome</keyword>
<dbReference type="PROSITE" id="PS50830">
    <property type="entry name" value="TNASE_3"/>
    <property type="match status" value="1"/>
</dbReference>
<dbReference type="InterPro" id="IPR035437">
    <property type="entry name" value="SNase_OB-fold_sf"/>
</dbReference>
<dbReference type="SUPFAM" id="SSF50199">
    <property type="entry name" value="Staphylococcal nuclease"/>
    <property type="match status" value="1"/>
</dbReference>
<name>A0ABV7I899_9HYPH</name>
<dbReference type="EMBL" id="JBHRTG010000019">
    <property type="protein sequence ID" value="MFC3164361.1"/>
    <property type="molecule type" value="Genomic_DNA"/>
</dbReference>
<evidence type="ECO:0000259" key="1">
    <source>
        <dbReference type="PROSITE" id="PS50830"/>
    </source>
</evidence>
<reference evidence="3" key="1">
    <citation type="journal article" date="2019" name="Int. J. Syst. Evol. Microbiol.">
        <title>The Global Catalogue of Microorganisms (GCM) 10K type strain sequencing project: providing services to taxonomists for standard genome sequencing and annotation.</title>
        <authorList>
            <consortium name="The Broad Institute Genomics Platform"/>
            <consortium name="The Broad Institute Genome Sequencing Center for Infectious Disease"/>
            <person name="Wu L."/>
            <person name="Ma J."/>
        </authorList>
    </citation>
    <scope>NUCLEOTIDE SEQUENCE [LARGE SCALE GENOMIC DNA]</scope>
    <source>
        <strain evidence="3">KCTC 52231</strain>
    </source>
</reference>
<organism evidence="2 3">
    <name type="scientific">Ciceribacter thiooxidans</name>
    <dbReference type="NCBI Taxonomy" id="1969821"/>
    <lineage>
        <taxon>Bacteria</taxon>
        <taxon>Pseudomonadati</taxon>
        <taxon>Pseudomonadota</taxon>
        <taxon>Alphaproteobacteria</taxon>
        <taxon>Hyphomicrobiales</taxon>
        <taxon>Rhizobiaceae</taxon>
        <taxon>Ciceribacter</taxon>
    </lineage>
</organism>
<dbReference type="InterPro" id="IPR016071">
    <property type="entry name" value="Staphylococal_nuclease_OB-fold"/>
</dbReference>